<proteinExistence type="predicted"/>
<organism evidence="1 2">
    <name type="scientific">Flavobacterium album</name>
    <dbReference type="NCBI Taxonomy" id="2175091"/>
    <lineage>
        <taxon>Bacteria</taxon>
        <taxon>Pseudomonadati</taxon>
        <taxon>Bacteroidota</taxon>
        <taxon>Flavobacteriia</taxon>
        <taxon>Flavobacteriales</taxon>
        <taxon>Flavobacteriaceae</taxon>
        <taxon>Flavobacterium</taxon>
    </lineage>
</organism>
<evidence type="ECO:0000313" key="1">
    <source>
        <dbReference type="EMBL" id="AWH85407.1"/>
    </source>
</evidence>
<dbReference type="EMBL" id="CP029186">
    <property type="protein sequence ID" value="AWH85407.1"/>
    <property type="molecule type" value="Genomic_DNA"/>
</dbReference>
<reference evidence="1 2" key="1">
    <citation type="submission" date="2018-04" db="EMBL/GenBank/DDBJ databases">
        <title>Genome sequencing of Flavobacterium sp. HYN0059.</title>
        <authorList>
            <person name="Yi H."/>
            <person name="Baek C."/>
        </authorList>
    </citation>
    <scope>NUCLEOTIDE SEQUENCE [LARGE SCALE GENOMIC DNA]</scope>
    <source>
        <strain evidence="1 2">HYN0059</strain>
    </source>
</reference>
<dbReference type="AlphaFoldDB" id="A0A2S1QYA9"/>
<protein>
    <submittedName>
        <fullName evidence="1">Uncharacterized protein</fullName>
    </submittedName>
</protein>
<dbReference type="KEGG" id="falb:HYN59_09895"/>
<accession>A0A2S1QYA9</accession>
<gene>
    <name evidence="1" type="ORF">HYN59_09895</name>
</gene>
<keyword evidence="2" id="KW-1185">Reference proteome</keyword>
<dbReference type="Proteomes" id="UP000244929">
    <property type="component" value="Chromosome"/>
</dbReference>
<sequence>MPAFYIQEGKTRAYELTPSYLSLITTDPKTFEALSSYIMENRPRHYVFDSISNNFGTYRVTFKDNKNYPLSYELNISEARIFFEKLLPLLKSHVDFYDDVENLIRRLG</sequence>
<name>A0A2S1QYA9_9FLAO</name>
<evidence type="ECO:0000313" key="2">
    <source>
        <dbReference type="Proteomes" id="UP000244929"/>
    </source>
</evidence>